<organism evidence="2 3">
    <name type="scientific">Anaerotignum lactatifermentans</name>
    <dbReference type="NCBI Taxonomy" id="160404"/>
    <lineage>
        <taxon>Bacteria</taxon>
        <taxon>Bacillati</taxon>
        <taxon>Bacillota</taxon>
        <taxon>Clostridia</taxon>
        <taxon>Lachnospirales</taxon>
        <taxon>Anaerotignaceae</taxon>
        <taxon>Anaerotignum</taxon>
    </lineage>
</organism>
<gene>
    <name evidence="2" type="ORF">H9X83_06780</name>
</gene>
<evidence type="ECO:0000313" key="2">
    <source>
        <dbReference type="EMBL" id="MBM6877863.1"/>
    </source>
</evidence>
<dbReference type="Proteomes" id="UP000729290">
    <property type="component" value="Unassembled WGS sequence"/>
</dbReference>
<comment type="caution">
    <text evidence="2">The sequence shown here is derived from an EMBL/GenBank/DDBJ whole genome shotgun (WGS) entry which is preliminary data.</text>
</comment>
<name>A0ABS2GAR7_9FIRM</name>
<feature type="transmembrane region" description="Helical" evidence="1">
    <location>
        <begin position="6"/>
        <end position="29"/>
    </location>
</feature>
<evidence type="ECO:0000313" key="3">
    <source>
        <dbReference type="Proteomes" id="UP000729290"/>
    </source>
</evidence>
<accession>A0ABS2GAR7</accession>
<evidence type="ECO:0000256" key="1">
    <source>
        <dbReference type="SAM" id="Phobius"/>
    </source>
</evidence>
<keyword evidence="1" id="KW-0472">Membrane</keyword>
<dbReference type="EMBL" id="JACSNV010000008">
    <property type="protein sequence ID" value="MBM6877863.1"/>
    <property type="molecule type" value="Genomic_DNA"/>
</dbReference>
<keyword evidence="3" id="KW-1185">Reference proteome</keyword>
<proteinExistence type="predicted"/>
<sequence length="123" mass="13872">MEFVLENWYFVITAVVMIAMAVIVCVNFFKLPAKEQTEKVKEWLLYAVTEAEKQLGGGTGQLKLRQAYDMFVQRFPAVAAVISFDTFAMWVDEALDKMRNMLAQNEQAAAYVESGVLEKGAGY</sequence>
<keyword evidence="1" id="KW-0812">Transmembrane</keyword>
<protein>
    <submittedName>
        <fullName evidence="2">Uncharacterized protein</fullName>
    </submittedName>
</protein>
<reference evidence="2 3" key="1">
    <citation type="journal article" date="2021" name="Sci. Rep.">
        <title>The distribution of antibiotic resistance genes in chicken gut microbiota commensals.</title>
        <authorList>
            <person name="Juricova H."/>
            <person name="Matiasovicova J."/>
            <person name="Kubasova T."/>
            <person name="Cejkova D."/>
            <person name="Rychlik I."/>
        </authorList>
    </citation>
    <scope>NUCLEOTIDE SEQUENCE [LARGE SCALE GENOMIC DNA]</scope>
    <source>
        <strain evidence="2 3">An431b</strain>
    </source>
</reference>
<keyword evidence="1" id="KW-1133">Transmembrane helix</keyword>